<evidence type="ECO:0000313" key="2">
    <source>
        <dbReference type="Proteomes" id="UP001311915"/>
    </source>
</evidence>
<reference evidence="1 2" key="1">
    <citation type="submission" date="2023-10" db="EMBL/GenBank/DDBJ databases">
        <title>Genome-Wide Identification Analysis in wild type Solanum Pinnatisectum Reveals Some Genes Defensing Phytophthora Infestans.</title>
        <authorList>
            <person name="Sun C."/>
        </authorList>
    </citation>
    <scope>NUCLEOTIDE SEQUENCE [LARGE SCALE GENOMIC DNA]</scope>
    <source>
        <strain evidence="1">LQN</strain>
        <tissue evidence="1">Leaf</tissue>
    </source>
</reference>
<accession>A0AAV9M3I7</accession>
<organism evidence="1 2">
    <name type="scientific">Solanum pinnatisectum</name>
    <name type="common">tansyleaf nightshade</name>
    <dbReference type="NCBI Taxonomy" id="50273"/>
    <lineage>
        <taxon>Eukaryota</taxon>
        <taxon>Viridiplantae</taxon>
        <taxon>Streptophyta</taxon>
        <taxon>Embryophyta</taxon>
        <taxon>Tracheophyta</taxon>
        <taxon>Spermatophyta</taxon>
        <taxon>Magnoliopsida</taxon>
        <taxon>eudicotyledons</taxon>
        <taxon>Gunneridae</taxon>
        <taxon>Pentapetalae</taxon>
        <taxon>asterids</taxon>
        <taxon>lamiids</taxon>
        <taxon>Solanales</taxon>
        <taxon>Solanaceae</taxon>
        <taxon>Solanoideae</taxon>
        <taxon>Solaneae</taxon>
        <taxon>Solanum</taxon>
    </lineage>
</organism>
<comment type="caution">
    <text evidence="1">The sequence shown here is derived from an EMBL/GenBank/DDBJ whole genome shotgun (WGS) entry which is preliminary data.</text>
</comment>
<keyword evidence="2" id="KW-1185">Reference proteome</keyword>
<name>A0AAV9M3I7_9SOLN</name>
<gene>
    <name evidence="1" type="ORF">R3W88_025276</name>
</gene>
<protein>
    <submittedName>
        <fullName evidence="1">Uncharacterized protein</fullName>
    </submittedName>
</protein>
<evidence type="ECO:0000313" key="1">
    <source>
        <dbReference type="EMBL" id="KAK4732288.1"/>
    </source>
</evidence>
<proteinExistence type="predicted"/>
<dbReference type="Proteomes" id="UP001311915">
    <property type="component" value="Unassembled WGS sequence"/>
</dbReference>
<dbReference type="EMBL" id="JAWPEI010000003">
    <property type="protein sequence ID" value="KAK4732288.1"/>
    <property type="molecule type" value="Genomic_DNA"/>
</dbReference>
<dbReference type="AlphaFoldDB" id="A0AAV9M3I7"/>
<sequence length="99" mass="12030">MVRVPASSDHFPLSIDLKRDYVNNTLRAFKFFNCIADHPEFIYRVWGIWNGRKTNDMKEVWQKLKQVKNEIKHLNNIEFRRIANRVKDMRNKLQQVKEI</sequence>